<accession>A0A380KI96</accession>
<dbReference type="Gene3D" id="1.10.443.10">
    <property type="entry name" value="Intergrase catalytic core"/>
    <property type="match status" value="1"/>
</dbReference>
<proteinExistence type="inferred from homology"/>
<protein>
    <submittedName>
        <fullName evidence="6">Integrase/recombinase</fullName>
    </submittedName>
</protein>
<name>A0A380KI96_9STRE</name>
<dbReference type="InterPro" id="IPR010998">
    <property type="entry name" value="Integrase_recombinase_N"/>
</dbReference>
<keyword evidence="2" id="KW-0229">DNA integration</keyword>
<dbReference type="InterPro" id="IPR011010">
    <property type="entry name" value="DNA_brk_join_enz"/>
</dbReference>
<dbReference type="PANTHER" id="PTHR30349">
    <property type="entry name" value="PHAGE INTEGRASE-RELATED"/>
    <property type="match status" value="1"/>
</dbReference>
<keyword evidence="3" id="KW-0238">DNA-binding</keyword>
<evidence type="ECO:0000256" key="3">
    <source>
        <dbReference type="ARBA" id="ARBA00023125"/>
    </source>
</evidence>
<dbReference type="GO" id="GO:0015074">
    <property type="term" value="P:DNA integration"/>
    <property type="evidence" value="ECO:0007669"/>
    <property type="project" value="UniProtKB-KW"/>
</dbReference>
<organism evidence="6 7">
    <name type="scientific">Streptococcus hyointestinalis</name>
    <dbReference type="NCBI Taxonomy" id="1337"/>
    <lineage>
        <taxon>Bacteria</taxon>
        <taxon>Bacillati</taxon>
        <taxon>Bacillota</taxon>
        <taxon>Bacilli</taxon>
        <taxon>Lactobacillales</taxon>
        <taxon>Streptococcaceae</taxon>
        <taxon>Streptococcus</taxon>
    </lineage>
</organism>
<dbReference type="InterPro" id="IPR004107">
    <property type="entry name" value="Integrase_SAM-like_N"/>
</dbReference>
<dbReference type="Proteomes" id="UP000254924">
    <property type="component" value="Unassembled WGS sequence"/>
</dbReference>
<keyword evidence="7" id="KW-1185">Reference proteome</keyword>
<dbReference type="AlphaFoldDB" id="A0A380KI96"/>
<dbReference type="Gene3D" id="1.10.150.130">
    <property type="match status" value="1"/>
</dbReference>
<feature type="domain" description="Tyr recombinase" evidence="5">
    <location>
        <begin position="174"/>
        <end position="373"/>
    </location>
</feature>
<evidence type="ECO:0000256" key="2">
    <source>
        <dbReference type="ARBA" id="ARBA00022908"/>
    </source>
</evidence>
<comment type="similarity">
    <text evidence="1">Belongs to the 'phage' integrase family.</text>
</comment>
<dbReference type="PROSITE" id="PS51898">
    <property type="entry name" value="TYR_RECOMBINASE"/>
    <property type="match status" value="1"/>
</dbReference>
<dbReference type="InterPro" id="IPR013762">
    <property type="entry name" value="Integrase-like_cat_sf"/>
</dbReference>
<evidence type="ECO:0000256" key="1">
    <source>
        <dbReference type="ARBA" id="ARBA00008857"/>
    </source>
</evidence>
<evidence type="ECO:0000313" key="6">
    <source>
        <dbReference type="EMBL" id="SUN63886.1"/>
    </source>
</evidence>
<evidence type="ECO:0000313" key="7">
    <source>
        <dbReference type="Proteomes" id="UP000254924"/>
    </source>
</evidence>
<dbReference type="Pfam" id="PF14659">
    <property type="entry name" value="Phage_int_SAM_3"/>
    <property type="match status" value="1"/>
</dbReference>
<dbReference type="CDD" id="cd01189">
    <property type="entry name" value="INT_ICEBs1_C_like"/>
    <property type="match status" value="1"/>
</dbReference>
<dbReference type="OrthoDB" id="9803188at2"/>
<dbReference type="PANTHER" id="PTHR30349:SF64">
    <property type="entry name" value="PROPHAGE INTEGRASE INTD-RELATED"/>
    <property type="match status" value="1"/>
</dbReference>
<dbReference type="EMBL" id="UHFN01000007">
    <property type="protein sequence ID" value="SUN63886.1"/>
    <property type="molecule type" value="Genomic_DNA"/>
</dbReference>
<dbReference type="Pfam" id="PF00589">
    <property type="entry name" value="Phage_integrase"/>
    <property type="match status" value="1"/>
</dbReference>
<dbReference type="InterPro" id="IPR002104">
    <property type="entry name" value="Integrase_catalytic"/>
</dbReference>
<dbReference type="SUPFAM" id="SSF56349">
    <property type="entry name" value="DNA breaking-rejoining enzymes"/>
    <property type="match status" value="1"/>
</dbReference>
<dbReference type="GO" id="GO:0006310">
    <property type="term" value="P:DNA recombination"/>
    <property type="evidence" value="ECO:0007669"/>
    <property type="project" value="UniProtKB-KW"/>
</dbReference>
<evidence type="ECO:0000256" key="4">
    <source>
        <dbReference type="ARBA" id="ARBA00023172"/>
    </source>
</evidence>
<sequence>MKITKITNKNGNTVYRSQIYLGTDVITGKKVKATITASTQKELKRLARQRQETFNLNGQTVHKIIKADTFKELSALWFDTYKPTVKPQTYKCTRCVFNKHILPRLGDVKLIKINTPFCQDFVNKVSASGYKEYKSVIAFVKRVLQYAVSLQLIPFNPILNTIIPKVRRNTHAQQKAKHLTQEEVKQLLDYLDSLPPTYANQYDTTLYKILLATGLRINEALALTWSDIDLDKSTVTVNKTLIGDTGKVGTPKSQSAYRTISIDKKTVLMLRLYKNRQAQFFKEIGFTSRAVFATGRTEYGTRPNTQKRLDKHLESAGLGRFTFHAFRHTHASLLLNAGISYKELQHRLGHSNISMTLDIYSHLSKDKEKEAVTFYEKALNSL</sequence>
<keyword evidence="4" id="KW-0233">DNA recombination</keyword>
<dbReference type="InterPro" id="IPR050090">
    <property type="entry name" value="Tyrosine_recombinase_XerCD"/>
</dbReference>
<dbReference type="GO" id="GO:0003677">
    <property type="term" value="F:DNA binding"/>
    <property type="evidence" value="ECO:0007669"/>
    <property type="project" value="UniProtKB-KW"/>
</dbReference>
<gene>
    <name evidence="6" type="primary">int2_2</name>
    <name evidence="6" type="ORF">NCTC12224_02678</name>
</gene>
<reference evidence="6 7" key="1">
    <citation type="submission" date="2018-06" db="EMBL/GenBank/DDBJ databases">
        <authorList>
            <consortium name="Pathogen Informatics"/>
            <person name="Doyle S."/>
        </authorList>
    </citation>
    <scope>NUCLEOTIDE SEQUENCE [LARGE SCALE GENOMIC DNA]</scope>
    <source>
        <strain evidence="6 7">NCTC12224</strain>
    </source>
</reference>
<evidence type="ECO:0000259" key="5">
    <source>
        <dbReference type="PROSITE" id="PS51898"/>
    </source>
</evidence>